<gene>
    <name evidence="3" type="ORF">N7537_011773</name>
</gene>
<sequence length="574" mass="65176">MADLNTYLKYKRDERYLVYWIIHASAHITKRFPSNSTEGSIFTAAISLSMLKSLAQLIARHIDLIPTTIFRLFESVIDARKRTQHFYLQSTASDPDPEIQKSNASHQHWIDGLSEAFDLLGGKAWQKVKEGSSDTSDTFYEDEEQVIFANKFSMLSLDGQTEGGGEVDVDADPDDGGEDAGTPEAPIRQKARRAKQKLNKKGKKNKRGQKPKSKEQAVESTSGSDPQEIPLESYRIIEDETGMITDYLMAVYSITQQLVRLRHELQGAWYSVAYQGMNTSVASSLCKVAIGMIKDAQLQIFVEFPGHDSFDTVIQTITRGDPDKANGTFGLSINRFNPDGTLDQTSPRSDIDVKEEFLIYTYQDLFDFIIDYQKTRSGKPTKPMLKSIQDWDPYLNLLRASKGQRLRWRRSFTINWLYDLVNVFSSIVVQRRTMSGQNIPLETVDWSRTGPWNKHRRLFGINDFAGDITHLAVQKPGTDIKSKVLPHHVFELQCIIDSLAVSRGWSVSVLTGHVLKPAAKDFRPRRDVDLFMDRENKRFGKGFCSSVDILSQLFDKDATLHGDKSEQITQRIHD</sequence>
<name>A0AAD6GUD5_9EURO</name>
<dbReference type="Pfam" id="PF20253">
    <property type="entry name" value="DUF6604"/>
    <property type="match status" value="1"/>
</dbReference>
<feature type="compositionally biased region" description="Basic residues" evidence="1">
    <location>
        <begin position="189"/>
        <end position="211"/>
    </location>
</feature>
<protein>
    <recommendedName>
        <fullName evidence="2">DUF6604 domain-containing protein</fullName>
    </recommendedName>
</protein>
<dbReference type="EMBL" id="JAQJAE010000006">
    <property type="protein sequence ID" value="KAJ5589095.1"/>
    <property type="molecule type" value="Genomic_DNA"/>
</dbReference>
<feature type="domain" description="DUF6604" evidence="2">
    <location>
        <begin position="9"/>
        <end position="301"/>
    </location>
</feature>
<proteinExistence type="predicted"/>
<reference evidence="3" key="2">
    <citation type="submission" date="2023-01" db="EMBL/GenBank/DDBJ databases">
        <authorList>
            <person name="Petersen C."/>
        </authorList>
    </citation>
    <scope>NUCLEOTIDE SEQUENCE</scope>
    <source>
        <strain evidence="3">IBT 12815</strain>
    </source>
</reference>
<comment type="caution">
    <text evidence="3">The sequence shown here is derived from an EMBL/GenBank/DDBJ whole genome shotgun (WGS) entry which is preliminary data.</text>
</comment>
<organism evidence="3 4">
    <name type="scientific">Penicillium hordei</name>
    <dbReference type="NCBI Taxonomy" id="40994"/>
    <lineage>
        <taxon>Eukaryota</taxon>
        <taxon>Fungi</taxon>
        <taxon>Dikarya</taxon>
        <taxon>Ascomycota</taxon>
        <taxon>Pezizomycotina</taxon>
        <taxon>Eurotiomycetes</taxon>
        <taxon>Eurotiomycetidae</taxon>
        <taxon>Eurotiales</taxon>
        <taxon>Aspergillaceae</taxon>
        <taxon>Penicillium</taxon>
    </lineage>
</organism>
<dbReference type="PANTHER" id="PTHR38795:SF1">
    <property type="entry name" value="DUF6604 DOMAIN-CONTAINING PROTEIN"/>
    <property type="match status" value="1"/>
</dbReference>
<feature type="region of interest" description="Disordered" evidence="1">
    <location>
        <begin position="159"/>
        <end position="231"/>
    </location>
</feature>
<dbReference type="GeneID" id="81593069"/>
<keyword evidence="4" id="KW-1185">Reference proteome</keyword>
<feature type="compositionally biased region" description="Acidic residues" evidence="1">
    <location>
        <begin position="165"/>
        <end position="178"/>
    </location>
</feature>
<dbReference type="PANTHER" id="PTHR38795">
    <property type="entry name" value="DUF6604 DOMAIN-CONTAINING PROTEIN"/>
    <property type="match status" value="1"/>
</dbReference>
<evidence type="ECO:0000256" key="1">
    <source>
        <dbReference type="SAM" id="MobiDB-lite"/>
    </source>
</evidence>
<evidence type="ECO:0000313" key="4">
    <source>
        <dbReference type="Proteomes" id="UP001213799"/>
    </source>
</evidence>
<dbReference type="AlphaFoldDB" id="A0AAD6GUD5"/>
<accession>A0AAD6GUD5</accession>
<evidence type="ECO:0000259" key="2">
    <source>
        <dbReference type="Pfam" id="PF20253"/>
    </source>
</evidence>
<evidence type="ECO:0000313" key="3">
    <source>
        <dbReference type="EMBL" id="KAJ5589095.1"/>
    </source>
</evidence>
<reference evidence="3" key="1">
    <citation type="journal article" date="2023" name="IMA Fungus">
        <title>Comparative genomic study of the Penicillium genus elucidates a diverse pangenome and 15 lateral gene transfer events.</title>
        <authorList>
            <person name="Petersen C."/>
            <person name="Sorensen T."/>
            <person name="Nielsen M.R."/>
            <person name="Sondergaard T.E."/>
            <person name="Sorensen J.L."/>
            <person name="Fitzpatrick D.A."/>
            <person name="Frisvad J.C."/>
            <person name="Nielsen K.L."/>
        </authorList>
    </citation>
    <scope>NUCLEOTIDE SEQUENCE</scope>
    <source>
        <strain evidence="3">IBT 12815</strain>
    </source>
</reference>
<dbReference type="InterPro" id="IPR046539">
    <property type="entry name" value="DUF6604"/>
</dbReference>
<dbReference type="RefSeq" id="XP_056748114.1">
    <property type="nucleotide sequence ID" value="XM_056902827.1"/>
</dbReference>
<dbReference type="Proteomes" id="UP001213799">
    <property type="component" value="Unassembled WGS sequence"/>
</dbReference>